<evidence type="ECO:0000313" key="5">
    <source>
        <dbReference type="EMBL" id="APG27615.1"/>
    </source>
</evidence>
<dbReference type="Gene3D" id="3.40.50.1970">
    <property type="match status" value="1"/>
</dbReference>
<dbReference type="SUPFAM" id="SSF56796">
    <property type="entry name" value="Dehydroquinate synthase-like"/>
    <property type="match status" value="1"/>
</dbReference>
<reference evidence="5 6" key="1">
    <citation type="journal article" date="2017" name="Genome Announc.">
        <title>Complete Genome Sequences of Two Acetylene-Fermenting Pelobacter acetylenicus Strains.</title>
        <authorList>
            <person name="Sutton J.M."/>
            <person name="Baesman S.M."/>
            <person name="Fierst J.L."/>
            <person name="Poret-Peterson A.T."/>
            <person name="Oremland R.S."/>
            <person name="Dunlap D.S."/>
            <person name="Akob D.M."/>
        </authorList>
    </citation>
    <scope>NUCLEOTIDE SEQUENCE [LARGE SCALE GENOMIC DNA]</scope>
    <source>
        <strain evidence="5 6">SFB93</strain>
    </source>
</reference>
<dbReference type="GO" id="GO:1990362">
    <property type="term" value="F:butanol dehydrogenase (NAD+) activity"/>
    <property type="evidence" value="ECO:0007669"/>
    <property type="project" value="InterPro"/>
</dbReference>
<dbReference type="Proteomes" id="UP000182517">
    <property type="component" value="Chromosome"/>
</dbReference>
<dbReference type="Pfam" id="PF25137">
    <property type="entry name" value="ADH_Fe_C"/>
    <property type="match status" value="1"/>
</dbReference>
<dbReference type="CDD" id="cd08187">
    <property type="entry name" value="BDH"/>
    <property type="match status" value="1"/>
</dbReference>
<dbReference type="OrthoDB" id="9778433at2"/>
<feature type="domain" description="Fe-containing alcohol dehydrogenase-like C-terminal" evidence="4">
    <location>
        <begin position="196"/>
        <end position="395"/>
    </location>
</feature>
<organism evidence="5 6">
    <name type="scientific">Syntrophotalea acetylenivorans</name>
    <dbReference type="NCBI Taxonomy" id="1842532"/>
    <lineage>
        <taxon>Bacteria</taxon>
        <taxon>Pseudomonadati</taxon>
        <taxon>Thermodesulfobacteriota</taxon>
        <taxon>Desulfuromonadia</taxon>
        <taxon>Desulfuromonadales</taxon>
        <taxon>Syntrophotaleaceae</taxon>
        <taxon>Syntrophotalea</taxon>
    </lineage>
</organism>
<dbReference type="AlphaFoldDB" id="A0A1L3GP05"/>
<dbReference type="PANTHER" id="PTHR43633:SF1">
    <property type="entry name" value="ALCOHOL DEHYDROGENASE YQHD"/>
    <property type="match status" value="1"/>
</dbReference>
<sequence length="395" mass="42887">MDNFIYSIPTTAYFGKGQINILGETIKAQGGSKVLLAYGGGSIKKNGIYDTVIEQLDKADLAYVELSGIQPNPRIESSQEGIKLYRQRGCDFILAVGGGSTLDACKAIAAGVKYDGPVTDLFVDESGISSKIVAAAPLATILTMAGTGSEMDMGAVITVGEDHKKKVLLHPLLNPRFSILDPEYTYTVPEYHSMAGVADILCHLMEQYFTPDVAAKVQDRMNEGVMKVVLEEAPKILANPQDYEARANIMWASSMALAGFQFLLGKPSPTFPLHGIGHELSSMYDMTHGVTLALLTPAWMRHTMSAAPEHLPIFARFARNVFDVREKDDAKAAEEGVTRLEEFYAVIKMPASLREAGVKEEDLEVIAEKAVEDGQLGILAVLGKDEVLQILRAAF</sequence>
<evidence type="ECO:0000313" key="6">
    <source>
        <dbReference type="Proteomes" id="UP000182517"/>
    </source>
</evidence>
<dbReference type="EMBL" id="CP015519">
    <property type="protein sequence ID" value="APG27615.1"/>
    <property type="molecule type" value="Genomic_DNA"/>
</dbReference>
<name>A0A1L3GP05_9BACT</name>
<dbReference type="InterPro" id="IPR001670">
    <property type="entry name" value="ADH_Fe/GldA"/>
</dbReference>
<dbReference type="RefSeq" id="WP_072283580.1">
    <property type="nucleotide sequence ID" value="NZ_CP015519.1"/>
</dbReference>
<dbReference type="PANTHER" id="PTHR43633">
    <property type="entry name" value="ALCOHOL DEHYDROGENASE YQHD"/>
    <property type="match status" value="1"/>
</dbReference>
<keyword evidence="2" id="KW-0560">Oxidoreductase</keyword>
<dbReference type="GO" id="GO:0008106">
    <property type="term" value="F:alcohol dehydrogenase (NADP+) activity"/>
    <property type="evidence" value="ECO:0007669"/>
    <property type="project" value="TreeGrafter"/>
</dbReference>
<dbReference type="FunFam" id="3.40.50.1970:FF:000003">
    <property type="entry name" value="Alcohol dehydrogenase, iron-containing"/>
    <property type="match status" value="1"/>
</dbReference>
<evidence type="ECO:0000256" key="2">
    <source>
        <dbReference type="ARBA" id="ARBA00023002"/>
    </source>
</evidence>
<dbReference type="InterPro" id="IPR056798">
    <property type="entry name" value="ADH_Fe_C"/>
</dbReference>
<proteinExistence type="inferred from homology"/>
<accession>A0A1L3GP05</accession>
<dbReference type="Pfam" id="PF00465">
    <property type="entry name" value="Fe-ADH"/>
    <property type="match status" value="1"/>
</dbReference>
<comment type="similarity">
    <text evidence="1">Belongs to the iron-containing alcohol dehydrogenase family.</text>
</comment>
<dbReference type="InterPro" id="IPR044731">
    <property type="entry name" value="BDH-like"/>
</dbReference>
<evidence type="ECO:0000256" key="1">
    <source>
        <dbReference type="ARBA" id="ARBA00007358"/>
    </source>
</evidence>
<evidence type="ECO:0000259" key="3">
    <source>
        <dbReference type="Pfam" id="PF00465"/>
    </source>
</evidence>
<gene>
    <name evidence="5" type="ORF">A7E78_07045</name>
</gene>
<evidence type="ECO:0000259" key="4">
    <source>
        <dbReference type="Pfam" id="PF25137"/>
    </source>
</evidence>
<dbReference type="GO" id="GO:1990002">
    <property type="term" value="F:methylglyoxal reductase (NADPH) (acetol producing) activity"/>
    <property type="evidence" value="ECO:0007669"/>
    <property type="project" value="TreeGrafter"/>
</dbReference>
<protein>
    <submittedName>
        <fullName evidence="5">Alcohol dehydrogenase</fullName>
    </submittedName>
</protein>
<dbReference type="Gene3D" id="1.20.1090.10">
    <property type="entry name" value="Dehydroquinate synthase-like - alpha domain"/>
    <property type="match status" value="1"/>
</dbReference>
<dbReference type="STRING" id="1842532.A7E78_07045"/>
<keyword evidence="6" id="KW-1185">Reference proteome</keyword>
<dbReference type="KEGG" id="pef:A7E78_07045"/>
<feature type="domain" description="Alcohol dehydrogenase iron-type/glycerol dehydrogenase GldA" evidence="3">
    <location>
        <begin position="9"/>
        <end position="182"/>
    </location>
</feature>
<dbReference type="GO" id="GO:0005829">
    <property type="term" value="C:cytosol"/>
    <property type="evidence" value="ECO:0007669"/>
    <property type="project" value="TreeGrafter"/>
</dbReference>
<dbReference type="GO" id="GO:0046872">
    <property type="term" value="F:metal ion binding"/>
    <property type="evidence" value="ECO:0007669"/>
    <property type="project" value="InterPro"/>
</dbReference>